<sequence>MESTEVNLNVKTDKCCGECITKTVSVGGSIKISCKHSAESIKNMKHFCKQSTNSMCIDMIASKTDQTVGRFSISHHKGQNLFVVTIINLTITDSGIYWCGVRTGATSGSIALITELKLQVNSKVKSQGELTKPELACGEPVLFSTSLPPSTTSTPSSSSSAAAAAVAGLASSSNKISQSDTGNMNVITVDCEYEEIKDTSSPNRADNTSSPNRADNTSSQTGQTTPAPQTGQTTPAPQTGQTTPAPQPGQIAA</sequence>
<keyword evidence="7" id="KW-1185">Reference proteome</keyword>
<evidence type="ECO:0000313" key="6">
    <source>
        <dbReference type="EMBL" id="KAL2086222.1"/>
    </source>
</evidence>
<gene>
    <name evidence="6" type="ORF">ACEWY4_017281</name>
</gene>
<dbReference type="Proteomes" id="UP001591681">
    <property type="component" value="Unassembled WGS sequence"/>
</dbReference>
<keyword evidence="2" id="KW-0812">Transmembrane</keyword>
<feature type="domain" description="Immunoglobulin" evidence="5">
    <location>
        <begin position="19"/>
        <end position="121"/>
    </location>
</feature>
<organism evidence="6 7">
    <name type="scientific">Coilia grayii</name>
    <name type="common">Gray's grenadier anchovy</name>
    <dbReference type="NCBI Taxonomy" id="363190"/>
    <lineage>
        <taxon>Eukaryota</taxon>
        <taxon>Metazoa</taxon>
        <taxon>Chordata</taxon>
        <taxon>Craniata</taxon>
        <taxon>Vertebrata</taxon>
        <taxon>Euteleostomi</taxon>
        <taxon>Actinopterygii</taxon>
        <taxon>Neopterygii</taxon>
        <taxon>Teleostei</taxon>
        <taxon>Clupei</taxon>
        <taxon>Clupeiformes</taxon>
        <taxon>Clupeoidei</taxon>
        <taxon>Engraulidae</taxon>
        <taxon>Coilinae</taxon>
        <taxon>Coilia</taxon>
    </lineage>
</organism>
<dbReference type="InterPro" id="IPR013106">
    <property type="entry name" value="Ig_V-set"/>
</dbReference>
<evidence type="ECO:0000256" key="1">
    <source>
        <dbReference type="ARBA" id="ARBA00004370"/>
    </source>
</evidence>
<dbReference type="SMART" id="SM00409">
    <property type="entry name" value="IG"/>
    <property type="match status" value="1"/>
</dbReference>
<evidence type="ECO:0000313" key="7">
    <source>
        <dbReference type="Proteomes" id="UP001591681"/>
    </source>
</evidence>
<feature type="compositionally biased region" description="Polar residues" evidence="4">
    <location>
        <begin position="199"/>
        <end position="219"/>
    </location>
</feature>
<reference evidence="6 7" key="1">
    <citation type="submission" date="2024-09" db="EMBL/GenBank/DDBJ databases">
        <title>A chromosome-level genome assembly of Gray's grenadier anchovy, Coilia grayii.</title>
        <authorList>
            <person name="Fu Z."/>
        </authorList>
    </citation>
    <scope>NUCLEOTIDE SEQUENCE [LARGE SCALE GENOMIC DNA]</scope>
    <source>
        <strain evidence="6">G4</strain>
        <tissue evidence="6">Muscle</tissue>
    </source>
</reference>
<dbReference type="GO" id="GO:0016020">
    <property type="term" value="C:membrane"/>
    <property type="evidence" value="ECO:0007669"/>
    <property type="project" value="UniProtKB-SubCell"/>
</dbReference>
<dbReference type="EMBL" id="JBHFQA010000015">
    <property type="protein sequence ID" value="KAL2086222.1"/>
    <property type="molecule type" value="Genomic_DNA"/>
</dbReference>
<keyword evidence="3" id="KW-0472">Membrane</keyword>
<dbReference type="InterPro" id="IPR013783">
    <property type="entry name" value="Ig-like_fold"/>
</dbReference>
<dbReference type="InterPro" id="IPR050671">
    <property type="entry name" value="CD300_family_receptors"/>
</dbReference>
<accession>A0ABD1JGE1</accession>
<comment type="subcellular location">
    <subcellularLocation>
        <location evidence="1">Membrane</location>
    </subcellularLocation>
</comment>
<comment type="caution">
    <text evidence="6">The sequence shown here is derived from an EMBL/GenBank/DDBJ whole genome shotgun (WGS) entry which is preliminary data.</text>
</comment>
<protein>
    <recommendedName>
        <fullName evidence="5">Immunoglobulin domain-containing protein</fullName>
    </recommendedName>
</protein>
<dbReference type="InterPro" id="IPR003599">
    <property type="entry name" value="Ig_sub"/>
</dbReference>
<dbReference type="Pfam" id="PF07686">
    <property type="entry name" value="V-set"/>
    <property type="match status" value="1"/>
</dbReference>
<evidence type="ECO:0000256" key="2">
    <source>
        <dbReference type="ARBA" id="ARBA00022692"/>
    </source>
</evidence>
<name>A0ABD1JGE1_9TELE</name>
<dbReference type="InterPro" id="IPR036179">
    <property type="entry name" value="Ig-like_dom_sf"/>
</dbReference>
<dbReference type="AlphaFoldDB" id="A0ABD1JGE1"/>
<dbReference type="Gene3D" id="2.60.40.10">
    <property type="entry name" value="Immunoglobulins"/>
    <property type="match status" value="1"/>
</dbReference>
<evidence type="ECO:0000256" key="3">
    <source>
        <dbReference type="ARBA" id="ARBA00023136"/>
    </source>
</evidence>
<dbReference type="PANTHER" id="PTHR11860">
    <property type="entry name" value="POLYMERIC-IMMUNOGLOBULIN RECEPTOR"/>
    <property type="match status" value="1"/>
</dbReference>
<evidence type="ECO:0000256" key="4">
    <source>
        <dbReference type="SAM" id="MobiDB-lite"/>
    </source>
</evidence>
<dbReference type="SUPFAM" id="SSF48726">
    <property type="entry name" value="Immunoglobulin"/>
    <property type="match status" value="1"/>
</dbReference>
<evidence type="ECO:0000259" key="5">
    <source>
        <dbReference type="SMART" id="SM00409"/>
    </source>
</evidence>
<feature type="region of interest" description="Disordered" evidence="4">
    <location>
        <begin position="195"/>
        <end position="253"/>
    </location>
</feature>
<feature type="compositionally biased region" description="Low complexity" evidence="4">
    <location>
        <begin position="220"/>
        <end position="253"/>
    </location>
</feature>
<dbReference type="PANTHER" id="PTHR11860:SF118">
    <property type="entry name" value="CMRF35-LIKE MOLECULE 3-RELATED"/>
    <property type="match status" value="1"/>
</dbReference>
<proteinExistence type="predicted"/>